<evidence type="ECO:0000256" key="3">
    <source>
        <dbReference type="ARBA" id="ARBA00023015"/>
    </source>
</evidence>
<evidence type="ECO:0000313" key="9">
    <source>
        <dbReference type="Proteomes" id="UP001220256"/>
    </source>
</evidence>
<keyword evidence="3" id="KW-0805">Transcription regulation</keyword>
<name>A0ABQ8WS26_PENCH</name>
<dbReference type="CDD" id="cd12148">
    <property type="entry name" value="fungal_TF_MHR"/>
    <property type="match status" value="1"/>
</dbReference>
<proteinExistence type="predicted"/>
<keyword evidence="9" id="KW-1185">Reference proteome</keyword>
<evidence type="ECO:0000256" key="2">
    <source>
        <dbReference type="ARBA" id="ARBA00022833"/>
    </source>
</evidence>
<evidence type="ECO:0000313" key="8">
    <source>
        <dbReference type="EMBL" id="KAJ5275469.1"/>
    </source>
</evidence>
<evidence type="ECO:0000259" key="7">
    <source>
        <dbReference type="PROSITE" id="PS50048"/>
    </source>
</evidence>
<keyword evidence="6" id="KW-0539">Nucleus</keyword>
<dbReference type="PANTHER" id="PTHR31779:SF5">
    <property type="entry name" value="ZN(II)2CYS6 TRANSCRIPTION FACTOR (EUROFUNG)"/>
    <property type="match status" value="1"/>
</dbReference>
<dbReference type="PROSITE" id="PS50048">
    <property type="entry name" value="ZN2_CY6_FUNGAL_2"/>
    <property type="match status" value="1"/>
</dbReference>
<gene>
    <name evidence="8" type="ORF">N7505_004014</name>
</gene>
<dbReference type="SUPFAM" id="SSF57701">
    <property type="entry name" value="Zn2/Cys6 DNA-binding domain"/>
    <property type="match status" value="1"/>
</dbReference>
<dbReference type="CDD" id="cd00067">
    <property type="entry name" value="GAL4"/>
    <property type="match status" value="1"/>
</dbReference>
<dbReference type="Pfam" id="PF04082">
    <property type="entry name" value="Fungal_trans"/>
    <property type="match status" value="1"/>
</dbReference>
<comment type="caution">
    <text evidence="8">The sequence shown here is derived from an EMBL/GenBank/DDBJ whole genome shotgun (WGS) entry which is preliminary data.</text>
</comment>
<sequence>MIPLPPTPDFRLSDKVNVFQQPTALDDINIRMMEMAFSGDRNAMSEVQRRKRAKIACEPCRERKKKCDGNQPCATCRRFDYACYFELTNRKSKRINHVPSPVTPSLAVNPESPVRHIEEALSPEDHRIRSAEANSGSAFVRRLGLKIDPTNAPKLHMFSWNVGRRSEMIDKSVFPLTDILSQTDMKSLTFIYFEKFHPLYGFMNRERLFEQLEARWFAPMATVPYDSVMCGVAALGYLFSQRRATVAEARLVETARLVIEANSASGPPSVDIITALALRVTYLRLTDVPYVAWMASCSLMHMIEEASLHLEPSSQTLLARSPDFCEPDTRRRLYGISQHLHVWMAFDLGRSRVKLQGASSVAPLPKAGDYTTEILSLLSLSESLDPEQSKEPMDLELTLSKVLKNVYLHPASIIAQCNLVLCIYRRLRVSNWNIPSLDLNHMLQMMGKTLVAVRELVAACSPWHGISNVSFQIVCSLLAIDSTDSISRLDDAMQTLHNVASAYDTDVMKEAYRTACMLVVMYHQKREIDLNTLGGIVRNHSAIALSDSDTQVNREVSEPLWIEGLLSDMPGLQALDIDRFLSSEMAWTF</sequence>
<dbReference type="PROSITE" id="PS00463">
    <property type="entry name" value="ZN2_CY6_FUNGAL_1"/>
    <property type="match status" value="1"/>
</dbReference>
<reference evidence="8 9" key="1">
    <citation type="journal article" date="2023" name="IMA Fungus">
        <title>Comparative genomic study of the Penicillium genus elucidates a diverse pangenome and 15 lateral gene transfer events.</title>
        <authorList>
            <person name="Petersen C."/>
            <person name="Sorensen T."/>
            <person name="Nielsen M.R."/>
            <person name="Sondergaard T.E."/>
            <person name="Sorensen J.L."/>
            <person name="Fitzpatrick D.A."/>
            <person name="Frisvad J.C."/>
            <person name="Nielsen K.L."/>
        </authorList>
    </citation>
    <scope>NUCLEOTIDE SEQUENCE [LARGE SCALE GENOMIC DNA]</scope>
    <source>
        <strain evidence="8 9">IBT 3361</strain>
    </source>
</reference>
<dbReference type="InterPro" id="IPR007219">
    <property type="entry name" value="XnlR_reg_dom"/>
</dbReference>
<dbReference type="PANTHER" id="PTHR31779">
    <property type="entry name" value="2-NITROPROPANE DIOXYGENASE FAMILY, PUTATIVE (AFU_ORTHOLOGUE AFUA_2G17430)-RELATED"/>
    <property type="match status" value="1"/>
</dbReference>
<evidence type="ECO:0000256" key="6">
    <source>
        <dbReference type="ARBA" id="ARBA00023242"/>
    </source>
</evidence>
<keyword evidence="1" id="KW-0479">Metal-binding</keyword>
<keyword evidence="2" id="KW-0862">Zinc</keyword>
<dbReference type="InterPro" id="IPR036864">
    <property type="entry name" value="Zn2-C6_fun-type_DNA-bd_sf"/>
</dbReference>
<organism evidence="8 9">
    <name type="scientific">Penicillium chrysogenum</name>
    <name type="common">Penicillium notatum</name>
    <dbReference type="NCBI Taxonomy" id="5076"/>
    <lineage>
        <taxon>Eukaryota</taxon>
        <taxon>Fungi</taxon>
        <taxon>Dikarya</taxon>
        <taxon>Ascomycota</taxon>
        <taxon>Pezizomycotina</taxon>
        <taxon>Eurotiomycetes</taxon>
        <taxon>Eurotiomycetidae</taxon>
        <taxon>Eurotiales</taxon>
        <taxon>Aspergillaceae</taxon>
        <taxon>Penicillium</taxon>
        <taxon>Penicillium chrysogenum species complex</taxon>
    </lineage>
</organism>
<evidence type="ECO:0000256" key="4">
    <source>
        <dbReference type="ARBA" id="ARBA00023125"/>
    </source>
</evidence>
<evidence type="ECO:0000256" key="1">
    <source>
        <dbReference type="ARBA" id="ARBA00022723"/>
    </source>
</evidence>
<evidence type="ECO:0000256" key="5">
    <source>
        <dbReference type="ARBA" id="ARBA00023163"/>
    </source>
</evidence>
<protein>
    <recommendedName>
        <fullName evidence="7">Zn(2)-C6 fungal-type domain-containing protein</fullName>
    </recommendedName>
</protein>
<dbReference type="InterPro" id="IPR001138">
    <property type="entry name" value="Zn2Cys6_DnaBD"/>
</dbReference>
<dbReference type="Gene3D" id="4.10.240.10">
    <property type="entry name" value="Zn(2)-C6 fungal-type DNA-binding domain"/>
    <property type="match status" value="1"/>
</dbReference>
<accession>A0ABQ8WS26</accession>
<keyword evidence="4" id="KW-0238">DNA-binding</keyword>
<keyword evidence="5" id="KW-0804">Transcription</keyword>
<dbReference type="SMART" id="SM00066">
    <property type="entry name" value="GAL4"/>
    <property type="match status" value="1"/>
</dbReference>
<dbReference type="Pfam" id="PF00172">
    <property type="entry name" value="Zn_clus"/>
    <property type="match status" value="1"/>
</dbReference>
<dbReference type="EMBL" id="JAPVEB010000002">
    <property type="protein sequence ID" value="KAJ5275469.1"/>
    <property type="molecule type" value="Genomic_DNA"/>
</dbReference>
<dbReference type="InterPro" id="IPR052478">
    <property type="entry name" value="Metabolite_Synth_Reg"/>
</dbReference>
<feature type="domain" description="Zn(2)-C6 fungal-type" evidence="7">
    <location>
        <begin position="56"/>
        <end position="85"/>
    </location>
</feature>
<dbReference type="Proteomes" id="UP001220256">
    <property type="component" value="Unassembled WGS sequence"/>
</dbReference>